<evidence type="ECO:0000313" key="2">
    <source>
        <dbReference type="Proteomes" id="UP000290407"/>
    </source>
</evidence>
<dbReference type="RefSeq" id="WP_129601783.1">
    <property type="nucleotide sequence ID" value="NZ_SBLB01000003.1"/>
</dbReference>
<accession>A0A4Q2UPQ0</accession>
<sequence length="84" mass="9690">MTLSINISAFRGKKQYSEAEMILAAMSHYRDHLIDLMRQNRTNADYINELFEQQQQLGESIDNLHETALALLNQPADLFAVQHN</sequence>
<gene>
    <name evidence="1" type="ORF">EQG79_13410</name>
</gene>
<dbReference type="AlphaFoldDB" id="A0A4Q2UPQ0"/>
<evidence type="ECO:0000313" key="1">
    <source>
        <dbReference type="EMBL" id="RYC69595.1"/>
    </source>
</evidence>
<dbReference type="EMBL" id="SBLB01000003">
    <property type="protein sequence ID" value="RYC69595.1"/>
    <property type="molecule type" value="Genomic_DNA"/>
</dbReference>
<keyword evidence="2" id="KW-1185">Reference proteome</keyword>
<protein>
    <submittedName>
        <fullName evidence="1">Uncharacterized protein</fullName>
    </submittedName>
</protein>
<organism evidence="1 2">
    <name type="scientific">Spirosoma sordidisoli</name>
    <dbReference type="NCBI Taxonomy" id="2502893"/>
    <lineage>
        <taxon>Bacteria</taxon>
        <taxon>Pseudomonadati</taxon>
        <taxon>Bacteroidota</taxon>
        <taxon>Cytophagia</taxon>
        <taxon>Cytophagales</taxon>
        <taxon>Cytophagaceae</taxon>
        <taxon>Spirosoma</taxon>
    </lineage>
</organism>
<reference evidence="1 2" key="1">
    <citation type="submission" date="2019-01" db="EMBL/GenBank/DDBJ databases">
        <title>Spirosoma flava sp. nov., a propanil-degrading bacterium isolated from herbicide-contaminated soil.</title>
        <authorList>
            <person name="Zhang L."/>
            <person name="Jiang J.-D."/>
        </authorList>
    </citation>
    <scope>NUCLEOTIDE SEQUENCE [LARGE SCALE GENOMIC DNA]</scope>
    <source>
        <strain evidence="1 2">TY50</strain>
    </source>
</reference>
<name>A0A4Q2UPQ0_9BACT</name>
<comment type="caution">
    <text evidence="1">The sequence shown here is derived from an EMBL/GenBank/DDBJ whole genome shotgun (WGS) entry which is preliminary data.</text>
</comment>
<proteinExistence type="predicted"/>
<dbReference type="Proteomes" id="UP000290407">
    <property type="component" value="Unassembled WGS sequence"/>
</dbReference>